<organism evidence="2 3">
    <name type="scientific">Haloglomus irregulare</name>
    <dbReference type="NCBI Taxonomy" id="2234134"/>
    <lineage>
        <taxon>Archaea</taxon>
        <taxon>Methanobacteriati</taxon>
        <taxon>Methanobacteriota</taxon>
        <taxon>Stenosarchaea group</taxon>
        <taxon>Halobacteria</taxon>
        <taxon>Halobacteriales</taxon>
        <taxon>Natronomonadaceae</taxon>
        <taxon>Haloglomus</taxon>
    </lineage>
</organism>
<gene>
    <name evidence="2" type="ORF">DP107_13760</name>
</gene>
<sequence length="66" mass="7541">MSPSNDQLERRPYRKVALHCPNCDDESDVNGDWIIHIHSDRLDYECPECGEMIESRADGPDVITPV</sequence>
<evidence type="ECO:0000313" key="3">
    <source>
        <dbReference type="Proteomes" id="UP000319894"/>
    </source>
</evidence>
<name>A0A554MY25_9EURY</name>
<dbReference type="AlphaFoldDB" id="A0A554MY25"/>
<evidence type="ECO:0000313" key="2">
    <source>
        <dbReference type="EMBL" id="TSD10048.1"/>
    </source>
</evidence>
<dbReference type="RefSeq" id="WP_144262733.1">
    <property type="nucleotide sequence ID" value="NZ_QMDX01000009.1"/>
</dbReference>
<feature type="domain" description="DUF8106" evidence="1">
    <location>
        <begin position="14"/>
        <end position="56"/>
    </location>
</feature>
<comment type="caution">
    <text evidence="2">The sequence shown here is derived from an EMBL/GenBank/DDBJ whole genome shotgun (WGS) entry which is preliminary data.</text>
</comment>
<dbReference type="OrthoDB" id="209680at2157"/>
<dbReference type="InParanoid" id="A0A554MY25"/>
<dbReference type="Pfam" id="PF26408">
    <property type="entry name" value="DUF8106"/>
    <property type="match status" value="1"/>
</dbReference>
<keyword evidence="3" id="KW-1185">Reference proteome</keyword>
<dbReference type="Proteomes" id="UP000319894">
    <property type="component" value="Unassembled WGS sequence"/>
</dbReference>
<dbReference type="InterPro" id="IPR058419">
    <property type="entry name" value="DUF8106"/>
</dbReference>
<evidence type="ECO:0000259" key="1">
    <source>
        <dbReference type="Pfam" id="PF26408"/>
    </source>
</evidence>
<accession>A0A554MY25</accession>
<dbReference type="EMBL" id="QMDX01000009">
    <property type="protein sequence ID" value="TSD10048.1"/>
    <property type="molecule type" value="Genomic_DNA"/>
</dbReference>
<proteinExistence type="predicted"/>
<reference evidence="2 3" key="1">
    <citation type="submission" date="2018-06" db="EMBL/GenBank/DDBJ databases">
        <title>Natronomonas sp. F16-60 a new haloarchaeon isolated from a solar saltern of Isla Cristina, Huelva, Spain.</title>
        <authorList>
            <person name="Duran-Viseras A."/>
            <person name="Sanchez-Porro C."/>
            <person name="Ventosa A."/>
        </authorList>
    </citation>
    <scope>NUCLEOTIDE SEQUENCE [LARGE SCALE GENOMIC DNA]</scope>
    <source>
        <strain evidence="2 3">F16-60</strain>
    </source>
</reference>
<protein>
    <recommendedName>
        <fullName evidence="1">DUF8106 domain-containing protein</fullName>
    </recommendedName>
</protein>